<reference evidence="2 3" key="1">
    <citation type="submission" date="2021-03" db="EMBL/GenBank/DDBJ databases">
        <title>Sequencing the genomes of 1000 actinobacteria strains.</title>
        <authorList>
            <person name="Klenk H.-P."/>
        </authorList>
    </citation>
    <scope>NUCLEOTIDE SEQUENCE [LARGE SCALE GENOMIC DNA]</scope>
    <source>
        <strain evidence="2 3">DSM 44580</strain>
    </source>
</reference>
<evidence type="ECO:0000313" key="2">
    <source>
        <dbReference type="EMBL" id="MBP2478126.1"/>
    </source>
</evidence>
<sequence>MGGALAENWERYWQDLSAEPGSAVWDTEDSAHAGAALPLIEEHRRAGLPVLDLGCGNGTQTVQLTATHERVIGLDLSPTAIARARERHAGSGVDFRVLDLLDGPAVAALHAELGDATAYSRGLLHQIPGEHKLTAARAIATLVGATGRAYVLELSPATTQALGAALATGEAAVPKMKDVLRHGITPAAWPGGGLPELLAAAGLAVLAEGETTMRTTDTLADGSPLLLPMTWAVLRRAEP</sequence>
<dbReference type="InterPro" id="IPR041698">
    <property type="entry name" value="Methyltransf_25"/>
</dbReference>
<keyword evidence="3" id="KW-1185">Reference proteome</keyword>
<dbReference type="InterPro" id="IPR029063">
    <property type="entry name" value="SAM-dependent_MTases_sf"/>
</dbReference>
<organism evidence="2 3">
    <name type="scientific">Crossiella equi</name>
    <dbReference type="NCBI Taxonomy" id="130796"/>
    <lineage>
        <taxon>Bacteria</taxon>
        <taxon>Bacillati</taxon>
        <taxon>Actinomycetota</taxon>
        <taxon>Actinomycetes</taxon>
        <taxon>Pseudonocardiales</taxon>
        <taxon>Pseudonocardiaceae</taxon>
        <taxon>Crossiella</taxon>
    </lineage>
</organism>
<comment type="caution">
    <text evidence="2">The sequence shown here is derived from an EMBL/GenBank/DDBJ whole genome shotgun (WGS) entry which is preliminary data.</text>
</comment>
<keyword evidence="2" id="KW-0489">Methyltransferase</keyword>
<dbReference type="GO" id="GO:0008168">
    <property type="term" value="F:methyltransferase activity"/>
    <property type="evidence" value="ECO:0007669"/>
    <property type="project" value="UniProtKB-KW"/>
</dbReference>
<evidence type="ECO:0000313" key="3">
    <source>
        <dbReference type="Proteomes" id="UP001519363"/>
    </source>
</evidence>
<name>A0ABS5ANH7_9PSEU</name>
<dbReference type="Pfam" id="PF13649">
    <property type="entry name" value="Methyltransf_25"/>
    <property type="match status" value="1"/>
</dbReference>
<gene>
    <name evidence="2" type="ORF">JOF53_006998</name>
</gene>
<dbReference type="Proteomes" id="UP001519363">
    <property type="component" value="Unassembled WGS sequence"/>
</dbReference>
<proteinExistence type="predicted"/>
<dbReference type="CDD" id="cd02440">
    <property type="entry name" value="AdoMet_MTases"/>
    <property type="match status" value="1"/>
</dbReference>
<keyword evidence="2" id="KW-0808">Transferase</keyword>
<dbReference type="SUPFAM" id="SSF53335">
    <property type="entry name" value="S-adenosyl-L-methionine-dependent methyltransferases"/>
    <property type="match status" value="1"/>
</dbReference>
<evidence type="ECO:0000259" key="1">
    <source>
        <dbReference type="Pfam" id="PF13649"/>
    </source>
</evidence>
<dbReference type="EMBL" id="JAGIOO010000001">
    <property type="protein sequence ID" value="MBP2478126.1"/>
    <property type="molecule type" value="Genomic_DNA"/>
</dbReference>
<dbReference type="Gene3D" id="3.40.50.150">
    <property type="entry name" value="Vaccinia Virus protein VP39"/>
    <property type="match status" value="1"/>
</dbReference>
<accession>A0ABS5ANH7</accession>
<dbReference type="RefSeq" id="WP_158103350.1">
    <property type="nucleotide sequence ID" value="NZ_JAGIOO010000001.1"/>
</dbReference>
<feature type="domain" description="Methyltransferase" evidence="1">
    <location>
        <begin position="50"/>
        <end position="104"/>
    </location>
</feature>
<dbReference type="GO" id="GO:0032259">
    <property type="term" value="P:methylation"/>
    <property type="evidence" value="ECO:0007669"/>
    <property type="project" value="UniProtKB-KW"/>
</dbReference>
<protein>
    <submittedName>
        <fullName evidence="2">SAM-dependent methyltransferase</fullName>
    </submittedName>
</protein>